<dbReference type="EMBL" id="CP002542">
    <property type="protein sequence ID" value="AEA45033.1"/>
    <property type="molecule type" value="Genomic_DNA"/>
</dbReference>
<proteinExistence type="predicted"/>
<dbReference type="HOGENOM" id="CLU_000445_114_67_10"/>
<keyword evidence="6" id="KW-0808">Transferase</keyword>
<dbReference type="KEGG" id="fte:Fluta_3057"/>
<protein>
    <recommendedName>
        <fullName evidence="2">histidine kinase</fullName>
        <ecNumber evidence="2">2.7.13.3</ecNumber>
    </recommendedName>
</protein>
<evidence type="ECO:0000256" key="2">
    <source>
        <dbReference type="ARBA" id="ARBA00012438"/>
    </source>
</evidence>
<dbReference type="SUPFAM" id="SSF55874">
    <property type="entry name" value="ATPase domain of HSP90 chaperone/DNA topoisomerase II/histidine kinase"/>
    <property type="match status" value="1"/>
</dbReference>
<dbReference type="InterPro" id="IPR036890">
    <property type="entry name" value="HATPase_C_sf"/>
</dbReference>
<feature type="transmembrane region" description="Helical" evidence="4">
    <location>
        <begin position="313"/>
        <end position="334"/>
    </location>
</feature>
<dbReference type="PROSITE" id="PS50109">
    <property type="entry name" value="HIS_KIN"/>
    <property type="match status" value="1"/>
</dbReference>
<evidence type="ECO:0000256" key="1">
    <source>
        <dbReference type="ARBA" id="ARBA00000085"/>
    </source>
</evidence>
<evidence type="ECO:0000313" key="7">
    <source>
        <dbReference type="Proteomes" id="UP000007463"/>
    </source>
</evidence>
<dbReference type="InterPro" id="IPR011990">
    <property type="entry name" value="TPR-like_helical_dom_sf"/>
</dbReference>
<dbReference type="InterPro" id="IPR003594">
    <property type="entry name" value="HATPase_dom"/>
</dbReference>
<reference evidence="6 7" key="1">
    <citation type="journal article" date="2011" name="Stand. Genomic Sci.">
        <title>Complete genome sequence of the gliding freshwater bacterium Fluviicola taffensis type strain (RW262).</title>
        <authorList>
            <person name="Woyke T."/>
            <person name="Chertkov O."/>
            <person name="Lapidus A."/>
            <person name="Nolan M."/>
            <person name="Lucas S."/>
            <person name="Del Rio T.G."/>
            <person name="Tice H."/>
            <person name="Cheng J.F."/>
            <person name="Tapia R."/>
            <person name="Han C."/>
            <person name="Goodwin L."/>
            <person name="Pitluck S."/>
            <person name="Liolios K."/>
            <person name="Pagani I."/>
            <person name="Ivanova N."/>
            <person name="Huntemann M."/>
            <person name="Mavromatis K."/>
            <person name="Mikhailova N."/>
            <person name="Pati A."/>
            <person name="Chen A."/>
            <person name="Palaniappan K."/>
            <person name="Land M."/>
            <person name="Hauser L."/>
            <person name="Brambilla E.M."/>
            <person name="Rohde M."/>
            <person name="Mwirichia R."/>
            <person name="Sikorski J."/>
            <person name="Tindall B.J."/>
            <person name="Goker M."/>
            <person name="Bristow J."/>
            <person name="Eisen J.A."/>
            <person name="Markowitz V."/>
            <person name="Hugenholtz P."/>
            <person name="Klenk H.P."/>
            <person name="Kyrpides N.C."/>
        </authorList>
    </citation>
    <scope>NUCLEOTIDE SEQUENCE [LARGE SCALE GENOMIC DNA]</scope>
    <source>
        <strain evidence="7">DSM 16823 / RW262 / RW262</strain>
    </source>
</reference>
<sequence length="581" mass="67836" precursor="true">MFYLNTFVNWIKAPLIVVLFFISFHSFSQRSDNNKFIDEKTQILAKKSPDLERLSRVVVFAQHENWDSVLVNTQQLVQKVKDPKILDFIHYYRAEAFHKKGILKYALKEFSLVRNDFEFKTMVRFNRGGIFLLQENYNEALDLFKSIDTNDKKGVNMIRIDALLHNIGICYLHLQSYVKSENYLLRAIQKIEKRKDYVSLIHSYIALSTLYYEQYQDDKAITYFEKAYILSRKYGSKELKLNTALNMAVVEENRKRFDIALEYRKEYEIWKDSLNDQNKIYEVAQIEKRLAVEQKQQRVELLETENKLKQSRLTSYLIVAILLASILVFGIYFYRQNVLRSRVILHQKQELDLLNATKDQLFSIVSHDLRSSVHALGVSNNQLKDKVEKQEYSSLENQLEESSVIATNTYNMLDNLLNWALLQTNGGYFKQEMHRLSMLIDQVAYNFKGVLNQKDIQFENTIPKSVKVFVDAESLKIVLRNFMDNSIKFSNPGSKITVNLEKEEEGSVCFNWEDTGRGMSEETRIKLLSDSPQLTKKDHEKEIGSGLGMNLCKSMLAKNGGKLDIWSRKEEGTTMSVTLKK</sequence>
<evidence type="ECO:0000256" key="3">
    <source>
        <dbReference type="PROSITE-ProRule" id="PRU00339"/>
    </source>
</evidence>
<dbReference type="eggNOG" id="COG2205">
    <property type="taxonomic scope" value="Bacteria"/>
</dbReference>
<feature type="repeat" description="TPR" evidence="3">
    <location>
        <begin position="201"/>
        <end position="234"/>
    </location>
</feature>
<evidence type="ECO:0000259" key="5">
    <source>
        <dbReference type="PROSITE" id="PS50109"/>
    </source>
</evidence>
<dbReference type="SUPFAM" id="SSF48452">
    <property type="entry name" value="TPR-like"/>
    <property type="match status" value="2"/>
</dbReference>
<dbReference type="InterPro" id="IPR019734">
    <property type="entry name" value="TPR_rpt"/>
</dbReference>
<feature type="domain" description="Histidine kinase" evidence="5">
    <location>
        <begin position="364"/>
        <end position="581"/>
    </location>
</feature>
<gene>
    <name evidence="6" type="ordered locus">Fluta_3057</name>
</gene>
<keyword evidence="7" id="KW-1185">Reference proteome</keyword>
<dbReference type="Pfam" id="PF13424">
    <property type="entry name" value="TPR_12"/>
    <property type="match status" value="1"/>
</dbReference>
<keyword evidence="4" id="KW-0472">Membrane</keyword>
<organism evidence="6 7">
    <name type="scientific">Fluviicola taffensis (strain DSM 16823 / NCIMB 13979 / RW262)</name>
    <dbReference type="NCBI Taxonomy" id="755732"/>
    <lineage>
        <taxon>Bacteria</taxon>
        <taxon>Pseudomonadati</taxon>
        <taxon>Bacteroidota</taxon>
        <taxon>Flavobacteriia</taxon>
        <taxon>Flavobacteriales</taxon>
        <taxon>Crocinitomicaceae</taxon>
        <taxon>Fluviicola</taxon>
    </lineage>
</organism>
<dbReference type="Gene3D" id="1.25.40.10">
    <property type="entry name" value="Tetratricopeptide repeat domain"/>
    <property type="match status" value="1"/>
</dbReference>
<dbReference type="GO" id="GO:0005886">
    <property type="term" value="C:plasma membrane"/>
    <property type="evidence" value="ECO:0007669"/>
    <property type="project" value="TreeGrafter"/>
</dbReference>
<feature type="transmembrane region" description="Helical" evidence="4">
    <location>
        <begin position="6"/>
        <end position="27"/>
    </location>
</feature>
<keyword evidence="3" id="KW-0802">TPR repeat</keyword>
<keyword evidence="4" id="KW-0812">Transmembrane</keyword>
<dbReference type="PRINTS" id="PR00344">
    <property type="entry name" value="BCTRLSENSOR"/>
</dbReference>
<comment type="catalytic activity">
    <reaction evidence="1">
        <text>ATP + protein L-histidine = ADP + protein N-phospho-L-histidine.</text>
        <dbReference type="EC" id="2.7.13.3"/>
    </reaction>
</comment>
<evidence type="ECO:0000256" key="4">
    <source>
        <dbReference type="SAM" id="Phobius"/>
    </source>
</evidence>
<accession>F2IJX4</accession>
<keyword evidence="4" id="KW-1133">Transmembrane helix</keyword>
<dbReference type="GO" id="GO:0000155">
    <property type="term" value="F:phosphorelay sensor kinase activity"/>
    <property type="evidence" value="ECO:0007669"/>
    <property type="project" value="InterPro"/>
</dbReference>
<dbReference type="OrthoDB" id="9781208at2"/>
<dbReference type="InterPro" id="IPR052023">
    <property type="entry name" value="Histidine_kinase_KdpD"/>
</dbReference>
<dbReference type="STRING" id="755732.Fluta_3057"/>
<dbReference type="InterPro" id="IPR005467">
    <property type="entry name" value="His_kinase_dom"/>
</dbReference>
<evidence type="ECO:0000313" key="6">
    <source>
        <dbReference type="EMBL" id="AEA45033.1"/>
    </source>
</evidence>
<dbReference type="PANTHER" id="PTHR45569:SF1">
    <property type="entry name" value="SENSOR PROTEIN KDPD"/>
    <property type="match status" value="1"/>
</dbReference>
<dbReference type="Pfam" id="PF02518">
    <property type="entry name" value="HATPase_c"/>
    <property type="match status" value="1"/>
</dbReference>
<dbReference type="SMART" id="SM00387">
    <property type="entry name" value="HATPase_c"/>
    <property type="match status" value="1"/>
</dbReference>
<dbReference type="InterPro" id="IPR036097">
    <property type="entry name" value="HisK_dim/P_sf"/>
</dbReference>
<dbReference type="PROSITE" id="PS50005">
    <property type="entry name" value="TPR"/>
    <property type="match status" value="1"/>
</dbReference>
<reference evidence="7" key="2">
    <citation type="submission" date="2011-02" db="EMBL/GenBank/DDBJ databases">
        <title>The complete genome of Fluviicola taffensis DSM 16823.</title>
        <authorList>
            <consortium name="US DOE Joint Genome Institute (JGI-PGF)"/>
            <person name="Lucas S."/>
            <person name="Copeland A."/>
            <person name="Lapidus A."/>
            <person name="Bruce D."/>
            <person name="Goodwin L."/>
            <person name="Pitluck S."/>
            <person name="Kyrpides N."/>
            <person name="Mavromatis K."/>
            <person name="Ivanova N."/>
            <person name="Mikhailova N."/>
            <person name="Pagani I."/>
            <person name="Chertkov O."/>
            <person name="Detter J.C."/>
            <person name="Han C."/>
            <person name="Tapia R."/>
            <person name="Land M."/>
            <person name="Hauser L."/>
            <person name="Markowitz V."/>
            <person name="Cheng J.-F."/>
            <person name="Hugenholtz P."/>
            <person name="Woyke T."/>
            <person name="Wu D."/>
            <person name="Tindall B."/>
            <person name="Pomrenke H.G."/>
            <person name="Brambilla E."/>
            <person name="Klenk H.-P."/>
            <person name="Eisen J.A."/>
        </authorList>
    </citation>
    <scope>NUCLEOTIDE SEQUENCE [LARGE SCALE GENOMIC DNA]</scope>
    <source>
        <strain evidence="7">DSM 16823 / RW262 / RW262</strain>
    </source>
</reference>
<dbReference type="AlphaFoldDB" id="F2IJX4"/>
<dbReference type="PANTHER" id="PTHR45569">
    <property type="entry name" value="SENSOR PROTEIN KDPD"/>
    <property type="match status" value="1"/>
</dbReference>
<dbReference type="InterPro" id="IPR004358">
    <property type="entry name" value="Sig_transdc_His_kin-like_C"/>
</dbReference>
<dbReference type="Proteomes" id="UP000007463">
    <property type="component" value="Chromosome"/>
</dbReference>
<dbReference type="SUPFAM" id="SSF47384">
    <property type="entry name" value="Homodimeric domain of signal transducing histidine kinase"/>
    <property type="match status" value="1"/>
</dbReference>
<dbReference type="eggNOG" id="COG0457">
    <property type="taxonomic scope" value="Bacteria"/>
</dbReference>
<dbReference type="Gene3D" id="3.30.565.10">
    <property type="entry name" value="Histidine kinase-like ATPase, C-terminal domain"/>
    <property type="match status" value="1"/>
</dbReference>
<dbReference type="EC" id="2.7.13.3" evidence="2"/>
<dbReference type="Gene3D" id="1.10.287.130">
    <property type="match status" value="1"/>
</dbReference>
<keyword evidence="6" id="KW-0418">Kinase</keyword>
<name>F2IJX4_FLUTR</name>